<dbReference type="GO" id="GO:0005886">
    <property type="term" value="C:plasma membrane"/>
    <property type="evidence" value="ECO:0007669"/>
    <property type="project" value="UniProtKB-SubCell"/>
</dbReference>
<keyword evidence="4" id="KW-0145">Chemotaxis</keyword>
<evidence type="ECO:0000256" key="9">
    <source>
        <dbReference type="ARBA" id="ARBA00029447"/>
    </source>
</evidence>
<dbReference type="SMART" id="SM00283">
    <property type="entry name" value="MA"/>
    <property type="match status" value="1"/>
</dbReference>
<proteinExistence type="inferred from homology"/>
<keyword evidence="6 11" id="KW-1133">Transmembrane helix</keyword>
<dbReference type="PROSITE" id="PS50885">
    <property type="entry name" value="HAMP"/>
    <property type="match status" value="1"/>
</dbReference>
<comment type="similarity">
    <text evidence="9">Belongs to the methyl-accepting chemotaxis (MCP) protein family.</text>
</comment>
<keyword evidence="7 11" id="KW-0472">Membrane</keyword>
<sequence>MTIKHKLYAIAMICILSTATLLGLTTYFANTAKDLHYVQLEVANFGQKLLTLRRHEKDFLNRNEASYLQKFIDTSNTAEHVEKELIPMIESYGLPRFEKLHESTEHYQEAFLELASAKKELGLTNNDNKLAAFDLSLQKMEPELSSTEKLDLEHWKQNILNAKLDEIPVISSHSDQTELLASSIIDSLILIGISKNDGLLGQTRRAAHQTDNIYNKYKLGLQSSIEDKLEKLEIIKQTTTAAILLILLGFIGKLTHSINISIRTLINTMSHITDNRDVSKRCVITTKDELGQVATHFNQLLDSIEQLLQHSTHQSVQLAKNTENMNLEVSQVLDKYNVQSQLTEEMNTSIQEMSATISEIAKSTNVAAQGINTATGDAKKGQVVVNTTIEQINGLTDSLTKSHSSINALSDYIQKIGGTVTIIQGIAEQTNLLALNAAIEAARAGEQGRGFAVVADEVRALASRTHNSTVEITHIVNEIHEHMTKVTDNITDCKEQGENTLNSSDKLGQTLLAILTDMDDIQKNSEQVASAIEEQEVVVKLVSSSIGELNSLSMQNTSGTQRIQDEIESITVGAIQMKETMSEFTITKEHQ</sequence>
<dbReference type="GO" id="GO:0006935">
    <property type="term" value="P:chemotaxis"/>
    <property type="evidence" value="ECO:0007669"/>
    <property type="project" value="UniProtKB-KW"/>
</dbReference>
<dbReference type="KEGG" id="vfm:VFMJ11_B0155"/>
<keyword evidence="5 11" id="KW-0812">Transmembrane</keyword>
<protein>
    <submittedName>
        <fullName evidence="14">Histidine kinase</fullName>
    </submittedName>
</protein>
<evidence type="ECO:0000259" key="13">
    <source>
        <dbReference type="PROSITE" id="PS50885"/>
    </source>
</evidence>
<keyword evidence="14" id="KW-0808">Transferase</keyword>
<evidence type="ECO:0000313" key="15">
    <source>
        <dbReference type="Proteomes" id="UP000001857"/>
    </source>
</evidence>
<dbReference type="EMBL" id="CP001134">
    <property type="protein sequence ID" value="ACH64776.1"/>
    <property type="molecule type" value="Genomic_DNA"/>
</dbReference>
<evidence type="ECO:0000313" key="14">
    <source>
        <dbReference type="EMBL" id="ACH64776.1"/>
    </source>
</evidence>
<dbReference type="RefSeq" id="WP_012534559.1">
    <property type="nucleotide sequence ID" value="NC_011185.1"/>
</dbReference>
<dbReference type="CDD" id="cd11386">
    <property type="entry name" value="MCP_signal"/>
    <property type="match status" value="1"/>
</dbReference>
<evidence type="ECO:0000256" key="6">
    <source>
        <dbReference type="ARBA" id="ARBA00022989"/>
    </source>
</evidence>
<dbReference type="GO" id="GO:0007165">
    <property type="term" value="P:signal transduction"/>
    <property type="evidence" value="ECO:0007669"/>
    <property type="project" value="UniProtKB-KW"/>
</dbReference>
<dbReference type="InterPro" id="IPR003660">
    <property type="entry name" value="HAMP_dom"/>
</dbReference>
<feature type="transmembrane region" description="Helical" evidence="11">
    <location>
        <begin position="7"/>
        <end position="29"/>
    </location>
</feature>
<dbReference type="Gene3D" id="1.10.287.950">
    <property type="entry name" value="Methyl-accepting chemotaxis protein"/>
    <property type="match status" value="1"/>
</dbReference>
<evidence type="ECO:0000256" key="3">
    <source>
        <dbReference type="ARBA" id="ARBA00022481"/>
    </source>
</evidence>
<keyword evidence="3" id="KW-0488">Methylation</keyword>
<keyword evidence="14" id="KW-0418">Kinase</keyword>
<feature type="domain" description="Methyl-accepting transducer" evidence="12">
    <location>
        <begin position="314"/>
        <end position="550"/>
    </location>
</feature>
<evidence type="ECO:0000256" key="11">
    <source>
        <dbReference type="SAM" id="Phobius"/>
    </source>
</evidence>
<comment type="subcellular location">
    <subcellularLocation>
        <location evidence="1">Cell membrane</location>
        <topology evidence="1">Multi-pass membrane protein</topology>
    </subcellularLocation>
</comment>
<reference evidence="15" key="1">
    <citation type="submission" date="2008-08" db="EMBL/GenBank/DDBJ databases">
        <title>Complete sequence of Vibrio fischeri strain MJ11.</title>
        <authorList>
            <person name="Mandel M.J."/>
            <person name="Stabb E.V."/>
            <person name="Ruby E.G."/>
            <person name="Ferriera S."/>
            <person name="Johnson J."/>
            <person name="Kravitz S."/>
            <person name="Beeson K."/>
            <person name="Sutton G."/>
            <person name="Rogers Y.-H."/>
            <person name="Friedman R."/>
            <person name="Frazier M."/>
            <person name="Venter J.C."/>
        </authorList>
    </citation>
    <scope>NUCLEOTIDE SEQUENCE [LARGE SCALE GENOMIC DNA]</scope>
    <source>
        <strain evidence="15">MJ11</strain>
        <plasmid evidence="15">Plasmid pMJ100</plasmid>
    </source>
</reference>
<dbReference type="Pfam" id="PF00672">
    <property type="entry name" value="HAMP"/>
    <property type="match status" value="1"/>
</dbReference>
<dbReference type="PROSITE" id="PS50111">
    <property type="entry name" value="CHEMOTAXIS_TRANSDUC_2"/>
    <property type="match status" value="1"/>
</dbReference>
<gene>
    <name evidence="14" type="ordered locus">VFMJ11_B0155</name>
</gene>
<name>B5EW98_ALIFM</name>
<evidence type="ECO:0000256" key="7">
    <source>
        <dbReference type="ARBA" id="ARBA00023136"/>
    </source>
</evidence>
<dbReference type="PANTHER" id="PTHR32089:SF39">
    <property type="entry name" value="METHYL-ACCEPTING CHEMOTAXIS PROTEIN HLYB"/>
    <property type="match status" value="1"/>
</dbReference>
<dbReference type="CDD" id="cd06225">
    <property type="entry name" value="HAMP"/>
    <property type="match status" value="1"/>
</dbReference>
<evidence type="ECO:0000256" key="1">
    <source>
        <dbReference type="ARBA" id="ARBA00004651"/>
    </source>
</evidence>
<evidence type="ECO:0000256" key="2">
    <source>
        <dbReference type="ARBA" id="ARBA00022475"/>
    </source>
</evidence>
<dbReference type="SUPFAM" id="SSF58104">
    <property type="entry name" value="Methyl-accepting chemotaxis protein (MCP) signaling domain"/>
    <property type="match status" value="1"/>
</dbReference>
<accession>B5EW98</accession>
<reference evidence="14 15" key="2">
    <citation type="journal article" date="2009" name="Nature">
        <title>A single regulatory gene is sufficient to alter bacterial host range.</title>
        <authorList>
            <person name="Mandel M.J."/>
            <person name="Wollenberg M.S."/>
            <person name="Stabb E.V."/>
            <person name="Visick K.L."/>
            <person name="Ruby E.G."/>
        </authorList>
    </citation>
    <scope>NUCLEOTIDE SEQUENCE [LARGE SCALE GENOMIC DNA]</scope>
    <source>
        <strain evidence="14 15">MJ11</strain>
        <plasmid evidence="15">Plasmid pMJ100</plasmid>
    </source>
</reference>
<organism evidence="14 15">
    <name type="scientific">Aliivibrio fischeri (strain MJ11)</name>
    <name type="common">Vibrio fischeri</name>
    <dbReference type="NCBI Taxonomy" id="388396"/>
    <lineage>
        <taxon>Bacteria</taxon>
        <taxon>Pseudomonadati</taxon>
        <taxon>Pseudomonadota</taxon>
        <taxon>Gammaproteobacteria</taxon>
        <taxon>Vibrionales</taxon>
        <taxon>Vibrionaceae</taxon>
        <taxon>Aliivibrio</taxon>
    </lineage>
</organism>
<keyword evidence="2" id="KW-1003">Cell membrane</keyword>
<dbReference type="HOGENOM" id="CLU_000445_107_27_6"/>
<geneLocation type="plasmid" evidence="14 15">
    <name>pMJ100</name>
</geneLocation>
<evidence type="ECO:0000259" key="12">
    <source>
        <dbReference type="PROSITE" id="PS50111"/>
    </source>
</evidence>
<evidence type="ECO:0000256" key="5">
    <source>
        <dbReference type="ARBA" id="ARBA00022692"/>
    </source>
</evidence>
<dbReference type="PANTHER" id="PTHR32089">
    <property type="entry name" value="METHYL-ACCEPTING CHEMOTAXIS PROTEIN MCPB"/>
    <property type="match status" value="1"/>
</dbReference>
<dbReference type="InterPro" id="IPR004089">
    <property type="entry name" value="MCPsignal_dom"/>
</dbReference>
<dbReference type="FunFam" id="1.10.287.950:FF:000001">
    <property type="entry name" value="Methyl-accepting chemotaxis sensory transducer"/>
    <property type="match status" value="1"/>
</dbReference>
<keyword evidence="14" id="KW-0614">Plasmid</keyword>
<feature type="domain" description="HAMP" evidence="13">
    <location>
        <begin position="256"/>
        <end position="309"/>
    </location>
</feature>
<dbReference type="Proteomes" id="UP000001857">
    <property type="component" value="Plasmid pMJ100"/>
</dbReference>
<dbReference type="AlphaFoldDB" id="B5EW98"/>
<dbReference type="SMART" id="SM00304">
    <property type="entry name" value="HAMP"/>
    <property type="match status" value="1"/>
</dbReference>
<dbReference type="Pfam" id="PF00015">
    <property type="entry name" value="MCPsignal"/>
    <property type="match status" value="1"/>
</dbReference>
<evidence type="ECO:0000256" key="8">
    <source>
        <dbReference type="ARBA" id="ARBA00023224"/>
    </source>
</evidence>
<keyword evidence="8 10" id="KW-0807">Transducer</keyword>
<evidence type="ECO:0000256" key="4">
    <source>
        <dbReference type="ARBA" id="ARBA00022500"/>
    </source>
</evidence>
<evidence type="ECO:0000256" key="10">
    <source>
        <dbReference type="PROSITE-ProRule" id="PRU00284"/>
    </source>
</evidence>
<dbReference type="GO" id="GO:0016301">
    <property type="term" value="F:kinase activity"/>
    <property type="evidence" value="ECO:0007669"/>
    <property type="project" value="UniProtKB-KW"/>
</dbReference>